<dbReference type="EMBL" id="JANBUK010000061">
    <property type="protein sequence ID" value="KAJ2792053.1"/>
    <property type="molecule type" value="Genomic_DNA"/>
</dbReference>
<evidence type="ECO:0000313" key="1">
    <source>
        <dbReference type="EMBL" id="KAJ2792053.1"/>
    </source>
</evidence>
<organism evidence="1 2">
    <name type="scientific">Coemansia linderi</name>
    <dbReference type="NCBI Taxonomy" id="2663919"/>
    <lineage>
        <taxon>Eukaryota</taxon>
        <taxon>Fungi</taxon>
        <taxon>Fungi incertae sedis</taxon>
        <taxon>Zoopagomycota</taxon>
        <taxon>Kickxellomycotina</taxon>
        <taxon>Kickxellomycetes</taxon>
        <taxon>Kickxellales</taxon>
        <taxon>Kickxellaceae</taxon>
        <taxon>Coemansia</taxon>
    </lineage>
</organism>
<accession>A0ACC1KMN0</accession>
<keyword evidence="2" id="KW-1185">Reference proteome</keyword>
<gene>
    <name evidence="1" type="ORF">GGI18_000695</name>
</gene>
<proteinExistence type="predicted"/>
<protein>
    <submittedName>
        <fullName evidence="1">Uncharacterized protein</fullName>
    </submittedName>
</protein>
<evidence type="ECO:0000313" key="2">
    <source>
        <dbReference type="Proteomes" id="UP001140066"/>
    </source>
</evidence>
<dbReference type="Proteomes" id="UP001140066">
    <property type="component" value="Unassembled WGS sequence"/>
</dbReference>
<reference evidence="1" key="1">
    <citation type="submission" date="2022-07" db="EMBL/GenBank/DDBJ databases">
        <title>Phylogenomic reconstructions and comparative analyses of Kickxellomycotina fungi.</title>
        <authorList>
            <person name="Reynolds N.K."/>
            <person name="Stajich J.E."/>
            <person name="Barry K."/>
            <person name="Grigoriev I.V."/>
            <person name="Crous P."/>
            <person name="Smith M.E."/>
        </authorList>
    </citation>
    <scope>NUCLEOTIDE SEQUENCE</scope>
    <source>
        <strain evidence="1">BCRC 34191</strain>
    </source>
</reference>
<sequence>MSAAVQMRISGTGAGTGFKAATDIDKENGLVEAGGYPLVSDWNDPKYIGHGVGHRDPKTGDPIPANVHIPSDGELNPQNYLNVAAVEEDPQAARQRIRDAFLLKYDKKKASLYRANMYSTIGGIQSKVGRRDAGSKSSERGALERAAYQVDHSEIHFRGERQHRR</sequence>
<name>A0ACC1KMN0_9FUNG</name>
<comment type="caution">
    <text evidence="1">The sequence shown here is derived from an EMBL/GenBank/DDBJ whole genome shotgun (WGS) entry which is preliminary data.</text>
</comment>